<dbReference type="AlphaFoldDB" id="A0A174T0R6"/>
<evidence type="ECO:0000313" key="2">
    <source>
        <dbReference type="EMBL" id="CUQ01707.1"/>
    </source>
</evidence>
<evidence type="ECO:0000313" key="3">
    <source>
        <dbReference type="Proteomes" id="UP000095765"/>
    </source>
</evidence>
<feature type="region of interest" description="Disordered" evidence="1">
    <location>
        <begin position="47"/>
        <end position="69"/>
    </location>
</feature>
<dbReference type="Gene3D" id="1.10.287.950">
    <property type="entry name" value="Methyl-accepting chemotaxis protein"/>
    <property type="match status" value="1"/>
</dbReference>
<reference evidence="2 3" key="1">
    <citation type="submission" date="2015-09" db="EMBL/GenBank/DDBJ databases">
        <authorList>
            <consortium name="Pathogen Informatics"/>
        </authorList>
    </citation>
    <scope>NUCLEOTIDE SEQUENCE [LARGE SCALE GENOMIC DNA]</scope>
    <source>
        <strain evidence="2 3">2789STDY5834939</strain>
    </source>
</reference>
<sequence>MGQMLKSMHEVGTLSSGSVGHLRQASGTVGRQTEAIAHITHEVGQISAGVRTNTDAADQNSRLSQHLASQAGSLKQMVNNFRLRQSENARHMGA</sequence>
<gene>
    <name evidence="2" type="ORF">ERS852551_02774</name>
</gene>
<dbReference type="EMBL" id="CZBE01000021">
    <property type="protein sequence ID" value="CUQ01707.1"/>
    <property type="molecule type" value="Genomic_DNA"/>
</dbReference>
<dbReference type="SUPFAM" id="SSF58104">
    <property type="entry name" value="Methyl-accepting chemotaxis protein (MCP) signaling domain"/>
    <property type="match status" value="1"/>
</dbReference>
<feature type="compositionally biased region" description="Polar residues" evidence="1">
    <location>
        <begin position="50"/>
        <end position="69"/>
    </location>
</feature>
<accession>A0A174T0R6</accession>
<proteinExistence type="predicted"/>
<feature type="region of interest" description="Disordered" evidence="1">
    <location>
        <begin position="1"/>
        <end position="34"/>
    </location>
</feature>
<protein>
    <recommendedName>
        <fullName evidence="4">Methyl-accepting chemotaxis protein</fullName>
    </recommendedName>
</protein>
<evidence type="ECO:0000256" key="1">
    <source>
        <dbReference type="SAM" id="MobiDB-lite"/>
    </source>
</evidence>
<dbReference type="Proteomes" id="UP000095765">
    <property type="component" value="Unassembled WGS sequence"/>
</dbReference>
<name>A0A174T0R6_9FIRM</name>
<organism evidence="2 3">
    <name type="scientific">Anaerotruncus colihominis</name>
    <dbReference type="NCBI Taxonomy" id="169435"/>
    <lineage>
        <taxon>Bacteria</taxon>
        <taxon>Bacillati</taxon>
        <taxon>Bacillota</taxon>
        <taxon>Clostridia</taxon>
        <taxon>Eubacteriales</taxon>
        <taxon>Oscillospiraceae</taxon>
        <taxon>Anaerotruncus</taxon>
    </lineage>
</organism>
<evidence type="ECO:0008006" key="4">
    <source>
        <dbReference type="Google" id="ProtNLM"/>
    </source>
</evidence>